<evidence type="ECO:0000313" key="2">
    <source>
        <dbReference type="Proteomes" id="UP000887458"/>
    </source>
</evidence>
<dbReference type="EMBL" id="NJHN03000018">
    <property type="protein sequence ID" value="KAH9425383.1"/>
    <property type="molecule type" value="Genomic_DNA"/>
</dbReference>
<organism evidence="1 2">
    <name type="scientific">Dermatophagoides pteronyssinus</name>
    <name type="common">European house dust mite</name>
    <dbReference type="NCBI Taxonomy" id="6956"/>
    <lineage>
        <taxon>Eukaryota</taxon>
        <taxon>Metazoa</taxon>
        <taxon>Ecdysozoa</taxon>
        <taxon>Arthropoda</taxon>
        <taxon>Chelicerata</taxon>
        <taxon>Arachnida</taxon>
        <taxon>Acari</taxon>
        <taxon>Acariformes</taxon>
        <taxon>Sarcoptiformes</taxon>
        <taxon>Astigmata</taxon>
        <taxon>Psoroptidia</taxon>
        <taxon>Analgoidea</taxon>
        <taxon>Pyroglyphidae</taxon>
        <taxon>Dermatophagoidinae</taxon>
        <taxon>Dermatophagoides</taxon>
    </lineage>
</organism>
<reference evidence="1 2" key="1">
    <citation type="journal article" date="2018" name="J. Allergy Clin. Immunol.">
        <title>High-quality assembly of Dermatophagoides pteronyssinus genome and transcriptome reveals a wide range of novel allergens.</title>
        <authorList>
            <person name="Liu X.Y."/>
            <person name="Yang K.Y."/>
            <person name="Wang M.Q."/>
            <person name="Kwok J.S."/>
            <person name="Zeng X."/>
            <person name="Yang Z."/>
            <person name="Xiao X.J."/>
            <person name="Lau C.P."/>
            <person name="Li Y."/>
            <person name="Huang Z.M."/>
            <person name="Ba J.G."/>
            <person name="Yim A.K."/>
            <person name="Ouyang C.Y."/>
            <person name="Ngai S.M."/>
            <person name="Chan T.F."/>
            <person name="Leung E.L."/>
            <person name="Liu L."/>
            <person name="Liu Z.G."/>
            <person name="Tsui S.K."/>
        </authorList>
    </citation>
    <scope>NUCLEOTIDE SEQUENCE [LARGE SCALE GENOMIC DNA]</scope>
    <source>
        <strain evidence="1">Derp</strain>
    </source>
</reference>
<accession>A0ABQ8JRZ6</accession>
<keyword evidence="2" id="KW-1185">Reference proteome</keyword>
<gene>
    <name evidence="1" type="ORF">DERP_005990</name>
</gene>
<protein>
    <submittedName>
        <fullName evidence="1">Uncharacterized protein</fullName>
    </submittedName>
</protein>
<sequence>MDEEIIMNGLHRFLRDINLELLKMRRIYNILEMDELLSEIDREQLERCLSNCCTLFQLWSPLNEMICLIEDANPEMINLQRTVNRKLRKIVRLSQSINEILAQTVLHRALTTVSVLLLAVRMQQRITTFHIHYLDLIKQAMDSFNRRKLILDCLLERYPIDESNLEMNQIRRTININWHATIHIIQTIDQIMAEQQQNRTT</sequence>
<evidence type="ECO:0000313" key="1">
    <source>
        <dbReference type="EMBL" id="KAH9425383.1"/>
    </source>
</evidence>
<proteinExistence type="predicted"/>
<comment type="caution">
    <text evidence="1">The sequence shown here is derived from an EMBL/GenBank/DDBJ whole genome shotgun (WGS) entry which is preliminary data.</text>
</comment>
<name>A0ABQ8JRZ6_DERPT</name>
<dbReference type="Proteomes" id="UP000887458">
    <property type="component" value="Unassembled WGS sequence"/>
</dbReference>
<reference evidence="1 2" key="2">
    <citation type="journal article" date="2022" name="Mol. Biol. Evol.">
        <title>Comparative Genomics Reveals Insights into the Divergent Evolution of Astigmatic Mites and Household Pest Adaptations.</title>
        <authorList>
            <person name="Xiong Q."/>
            <person name="Wan A.T."/>
            <person name="Liu X."/>
            <person name="Fung C.S."/>
            <person name="Xiao X."/>
            <person name="Malainual N."/>
            <person name="Hou J."/>
            <person name="Wang L."/>
            <person name="Wang M."/>
            <person name="Yang K.Y."/>
            <person name="Cui Y."/>
            <person name="Leung E.L."/>
            <person name="Nong W."/>
            <person name="Shin S.K."/>
            <person name="Au S.W."/>
            <person name="Jeong K.Y."/>
            <person name="Chew F.T."/>
            <person name="Hui J.H."/>
            <person name="Leung T.F."/>
            <person name="Tungtrongchitr A."/>
            <person name="Zhong N."/>
            <person name="Liu Z."/>
            <person name="Tsui S.K."/>
        </authorList>
    </citation>
    <scope>NUCLEOTIDE SEQUENCE [LARGE SCALE GENOMIC DNA]</scope>
    <source>
        <strain evidence="1">Derp</strain>
    </source>
</reference>